<accession>A0AAV4RCX0</accession>
<sequence>MKERISSIIERLPLGVLIGGRTQNTESEPLHPPPARAVGTTTFITDGKVNWQESNLGRGTVVRVNDGGDYRAGSPMRFLSGQRKTAL</sequence>
<evidence type="ECO:0000313" key="2">
    <source>
        <dbReference type="Proteomes" id="UP001054945"/>
    </source>
</evidence>
<gene>
    <name evidence="1" type="ORF">CEXT_72611</name>
</gene>
<evidence type="ECO:0000313" key="1">
    <source>
        <dbReference type="EMBL" id="GIY18531.1"/>
    </source>
</evidence>
<comment type="caution">
    <text evidence="1">The sequence shown here is derived from an EMBL/GenBank/DDBJ whole genome shotgun (WGS) entry which is preliminary data.</text>
</comment>
<protein>
    <submittedName>
        <fullName evidence="1">Uncharacterized protein</fullName>
    </submittedName>
</protein>
<dbReference type="Proteomes" id="UP001054945">
    <property type="component" value="Unassembled WGS sequence"/>
</dbReference>
<dbReference type="AlphaFoldDB" id="A0AAV4RCX0"/>
<dbReference type="EMBL" id="BPLR01007638">
    <property type="protein sequence ID" value="GIY18531.1"/>
    <property type="molecule type" value="Genomic_DNA"/>
</dbReference>
<name>A0AAV4RCX0_CAEEX</name>
<organism evidence="1 2">
    <name type="scientific">Caerostris extrusa</name>
    <name type="common">Bark spider</name>
    <name type="synonym">Caerostris bankana</name>
    <dbReference type="NCBI Taxonomy" id="172846"/>
    <lineage>
        <taxon>Eukaryota</taxon>
        <taxon>Metazoa</taxon>
        <taxon>Ecdysozoa</taxon>
        <taxon>Arthropoda</taxon>
        <taxon>Chelicerata</taxon>
        <taxon>Arachnida</taxon>
        <taxon>Araneae</taxon>
        <taxon>Araneomorphae</taxon>
        <taxon>Entelegynae</taxon>
        <taxon>Araneoidea</taxon>
        <taxon>Araneidae</taxon>
        <taxon>Caerostris</taxon>
    </lineage>
</organism>
<proteinExistence type="predicted"/>
<reference evidence="1 2" key="1">
    <citation type="submission" date="2021-06" db="EMBL/GenBank/DDBJ databases">
        <title>Caerostris extrusa draft genome.</title>
        <authorList>
            <person name="Kono N."/>
            <person name="Arakawa K."/>
        </authorList>
    </citation>
    <scope>NUCLEOTIDE SEQUENCE [LARGE SCALE GENOMIC DNA]</scope>
</reference>
<keyword evidence="2" id="KW-1185">Reference proteome</keyword>